<name>A0A5J4Z269_PORPP</name>
<dbReference type="GO" id="GO:0003677">
    <property type="term" value="F:DNA binding"/>
    <property type="evidence" value="ECO:0007669"/>
    <property type="project" value="UniProtKB-KW"/>
</dbReference>
<dbReference type="PANTHER" id="PTHR46373:SF2">
    <property type="entry name" value="RWP-RK DOMAIN-CONTAINING PROTEIN"/>
    <property type="match status" value="1"/>
</dbReference>
<feature type="compositionally biased region" description="Basic residues" evidence="8">
    <location>
        <begin position="684"/>
        <end position="694"/>
    </location>
</feature>
<sequence length="1012" mass="108969">MADVSVPRGMVGGGSGDGIEVQKVARTFSLPIPQAAEELGVCVTILKRWCREWNISRWPFRRYKSLDHLMARLHSKTNELSQAEIQLQAQLIENRKQELTDKLLQTILRADAATAARGSSVKPVAPRLLASPEFRQSVEDAVAAQEGRVASSSAPVHQAEASPFQQPYPQQQQQPHPHLGTMHLQEQQEQQQQQRQYQQQHNHNNHHLNLMVQHHQQQLSMVQQMQQLQQEIQQQMHHSSPGQSLQQGQGMEGPSAMLSSTEKGDTTQPRHSARGTTSADVPIANAYTHPRSVSPSFPVFGDSELEYAGLGSGAPSGTSKYVHRDAYGRAAAQFVSGNPGDVFDAPVRSAGPRIRSHHQHRPQQHPPHAYKQSASPSPQLHHHQQAYSLTGMPLQPSSGAGYMESPSGMAGMNAGWLYSEMPMMGLGILSPPSMSWAPNPSANSMLNMPGSSSTGGLPPVDSHQQGYARHNGKPETSRMHSAMLASRYADYSPCTEFGSPSINNPQTSPSAWTRQSSGVSPMFRDVSVRDHAHAFAVPSHQQVMDMDISEKQKAGVSAVGHTANAEAPAVPVGESRATKIGEVKEDKPTSSSKPTNESMKQKAESSGPTRIGQQHQQGLGRLEEHSEEQRVAQQQPQAQQHKESQPSSAVATKTTQVEAATKQQVSHSVHDKQAHRPKEEEKVKLKKQHQHGHSQQHQQQQQDSKPSSPQEQPSSDPESKNSRAGSGEACGGSGGSGNGSAGSNAEAAPNDPFGAFSANGSGNGSTRDGSAGGGSAGDGSSGPITSDGSDEFGKTGKKRDNETTQQQRQGMGFNAAQEQHPNNRRVRKRARTQSATASPPHSPDDTHFNLICSSVGAVIFSTDFFFRVISCAGPDTIPALHGMPPRVGESLLDVLQVSPSTIGPDGNTTGANSATNATAKDTGALGLNHASDESRSTRHSDQNSENNSAAVQNMLNMYMDARAGRNVDHIYNHNNKQYLQLLRPLRASSGELIGTSNLCLDITSSSLSSIMH</sequence>
<feature type="domain" description="RWP-RK" evidence="9">
    <location>
        <begin position="1"/>
        <end position="87"/>
    </location>
</feature>
<feature type="compositionally biased region" description="Polar residues" evidence="8">
    <location>
        <begin position="257"/>
        <end position="279"/>
    </location>
</feature>
<feature type="compositionally biased region" description="Basic residues" evidence="8">
    <location>
        <begin position="822"/>
        <end position="831"/>
    </location>
</feature>
<evidence type="ECO:0000256" key="1">
    <source>
        <dbReference type="ARBA" id="ARBA00004049"/>
    </source>
</evidence>
<feature type="region of interest" description="Disordered" evidence="8">
    <location>
        <begin position="555"/>
        <end position="846"/>
    </location>
</feature>
<evidence type="ECO:0000313" key="10">
    <source>
        <dbReference type="EMBL" id="KAA8497395.1"/>
    </source>
</evidence>
<dbReference type="PANTHER" id="PTHR46373">
    <property type="entry name" value="PROTEIN RKD4"/>
    <property type="match status" value="1"/>
</dbReference>
<feature type="compositionally biased region" description="Basic and acidic residues" evidence="8">
    <location>
        <begin position="576"/>
        <end position="588"/>
    </location>
</feature>
<keyword evidence="11" id="KW-1185">Reference proteome</keyword>
<evidence type="ECO:0000256" key="3">
    <source>
        <dbReference type="ARBA" id="ARBA00023054"/>
    </source>
</evidence>
<dbReference type="GO" id="GO:0003700">
    <property type="term" value="F:DNA-binding transcription factor activity"/>
    <property type="evidence" value="ECO:0007669"/>
    <property type="project" value="InterPro"/>
</dbReference>
<dbReference type="InterPro" id="IPR003035">
    <property type="entry name" value="RWP-RK_dom"/>
</dbReference>
<feature type="compositionally biased region" description="Basic and acidic residues" evidence="8">
    <location>
        <begin position="930"/>
        <end position="942"/>
    </location>
</feature>
<comment type="function">
    <text evidence="1">Putative transcription factor.</text>
</comment>
<protein>
    <submittedName>
        <fullName evidence="10">Protein RKD4</fullName>
    </submittedName>
</protein>
<feature type="compositionally biased region" description="Basic and acidic residues" evidence="8">
    <location>
        <begin position="668"/>
        <end position="683"/>
    </location>
</feature>
<evidence type="ECO:0000256" key="4">
    <source>
        <dbReference type="ARBA" id="ARBA00023125"/>
    </source>
</evidence>
<feature type="compositionally biased region" description="Gly residues" evidence="8">
    <location>
        <begin position="728"/>
        <end position="740"/>
    </location>
</feature>
<feature type="region of interest" description="Disordered" evidence="8">
    <location>
        <begin position="353"/>
        <end position="383"/>
    </location>
</feature>
<evidence type="ECO:0000256" key="8">
    <source>
        <dbReference type="SAM" id="MobiDB-lite"/>
    </source>
</evidence>
<feature type="compositionally biased region" description="Basic and acidic residues" evidence="8">
    <location>
        <begin position="621"/>
        <end position="630"/>
    </location>
</feature>
<feature type="compositionally biased region" description="Low complexity" evidence="8">
    <location>
        <begin position="741"/>
        <end position="769"/>
    </location>
</feature>
<accession>A0A5J4Z269</accession>
<dbReference type="OrthoDB" id="6270329at2759"/>
<evidence type="ECO:0000256" key="7">
    <source>
        <dbReference type="SAM" id="Coils"/>
    </source>
</evidence>
<feature type="compositionally biased region" description="Gly residues" evidence="8">
    <location>
        <begin position="770"/>
        <end position="780"/>
    </location>
</feature>
<dbReference type="Pfam" id="PF02042">
    <property type="entry name" value="RWP-RK"/>
    <property type="match status" value="1"/>
</dbReference>
<dbReference type="AlphaFoldDB" id="A0A5J4Z269"/>
<dbReference type="PROSITE" id="PS51519">
    <property type="entry name" value="RWP_RK"/>
    <property type="match status" value="1"/>
</dbReference>
<keyword evidence="4" id="KW-0238">DNA-binding</keyword>
<feature type="compositionally biased region" description="Polar residues" evidence="8">
    <location>
        <begin position="645"/>
        <end position="667"/>
    </location>
</feature>
<feature type="compositionally biased region" description="Basic residues" evidence="8">
    <location>
        <begin position="354"/>
        <end position="363"/>
    </location>
</feature>
<feature type="compositionally biased region" description="Polar residues" evidence="8">
    <location>
        <begin position="589"/>
        <end position="617"/>
    </location>
</feature>
<proteinExistence type="predicted"/>
<evidence type="ECO:0000256" key="5">
    <source>
        <dbReference type="ARBA" id="ARBA00023163"/>
    </source>
</evidence>
<feature type="region of interest" description="Disordered" evidence="8">
    <location>
        <begin position="898"/>
        <end position="947"/>
    </location>
</feature>
<feature type="region of interest" description="Disordered" evidence="8">
    <location>
        <begin position="214"/>
        <end position="280"/>
    </location>
</feature>
<feature type="compositionally biased region" description="Low complexity" evidence="8">
    <location>
        <begin position="906"/>
        <end position="919"/>
    </location>
</feature>
<keyword evidence="6" id="KW-0539">Nucleus</keyword>
<evidence type="ECO:0000313" key="11">
    <source>
        <dbReference type="Proteomes" id="UP000324585"/>
    </source>
</evidence>
<feature type="compositionally biased region" description="Basic and acidic residues" evidence="8">
    <location>
        <begin position="791"/>
        <end position="802"/>
    </location>
</feature>
<feature type="compositionally biased region" description="Low complexity" evidence="8">
    <location>
        <begin position="214"/>
        <end position="249"/>
    </location>
</feature>
<keyword evidence="2" id="KW-0805">Transcription regulation</keyword>
<dbReference type="Proteomes" id="UP000324585">
    <property type="component" value="Unassembled WGS sequence"/>
</dbReference>
<feature type="compositionally biased region" description="Low complexity" evidence="8">
    <location>
        <begin position="163"/>
        <end position="177"/>
    </location>
</feature>
<dbReference type="EMBL" id="VRMN01000002">
    <property type="protein sequence ID" value="KAA8497395.1"/>
    <property type="molecule type" value="Genomic_DNA"/>
</dbReference>
<feature type="compositionally biased region" description="Low complexity" evidence="8">
    <location>
        <begin position="695"/>
        <end position="716"/>
    </location>
</feature>
<feature type="coiled-coil region" evidence="7">
    <location>
        <begin position="66"/>
        <end position="102"/>
    </location>
</feature>
<evidence type="ECO:0000256" key="6">
    <source>
        <dbReference type="ARBA" id="ARBA00023242"/>
    </source>
</evidence>
<feature type="region of interest" description="Disordered" evidence="8">
    <location>
        <begin position="145"/>
        <end position="177"/>
    </location>
</feature>
<evidence type="ECO:0000259" key="9">
    <source>
        <dbReference type="PROSITE" id="PS51519"/>
    </source>
</evidence>
<gene>
    <name evidence="10" type="ORF">FVE85_1124</name>
</gene>
<keyword evidence="5" id="KW-0804">Transcription</keyword>
<evidence type="ECO:0000256" key="2">
    <source>
        <dbReference type="ARBA" id="ARBA00023015"/>
    </source>
</evidence>
<organism evidence="10 11">
    <name type="scientific">Porphyridium purpureum</name>
    <name type="common">Red alga</name>
    <name type="synonym">Porphyridium cruentum</name>
    <dbReference type="NCBI Taxonomy" id="35688"/>
    <lineage>
        <taxon>Eukaryota</taxon>
        <taxon>Rhodophyta</taxon>
        <taxon>Bangiophyceae</taxon>
        <taxon>Porphyridiales</taxon>
        <taxon>Porphyridiaceae</taxon>
        <taxon>Porphyridium</taxon>
    </lineage>
</organism>
<dbReference type="InterPro" id="IPR044607">
    <property type="entry name" value="RKD-like"/>
</dbReference>
<reference evidence="11" key="1">
    <citation type="journal article" date="2019" name="Nat. Commun.">
        <title>Expansion of phycobilisome linker gene families in mesophilic red algae.</title>
        <authorList>
            <person name="Lee J."/>
            <person name="Kim D."/>
            <person name="Bhattacharya D."/>
            <person name="Yoon H.S."/>
        </authorList>
    </citation>
    <scope>NUCLEOTIDE SEQUENCE [LARGE SCALE GENOMIC DNA]</scope>
    <source>
        <strain evidence="11">CCMP 1328</strain>
    </source>
</reference>
<dbReference type="OMA" id="QMSPHHQ"/>
<comment type="caution">
    <text evidence="10">The sequence shown here is derived from an EMBL/GenBank/DDBJ whole genome shotgun (WGS) entry which is preliminary data.</text>
</comment>
<keyword evidence="3 7" id="KW-0175">Coiled coil</keyword>